<feature type="domain" description="YrdC-like" evidence="13">
    <location>
        <begin position="33"/>
        <end position="219"/>
    </location>
</feature>
<keyword evidence="6" id="KW-0808">Transferase</keyword>
<evidence type="ECO:0000256" key="4">
    <source>
        <dbReference type="ARBA" id="ARBA00015492"/>
    </source>
</evidence>
<evidence type="ECO:0000256" key="3">
    <source>
        <dbReference type="ARBA" id="ARBA00012584"/>
    </source>
</evidence>
<comment type="caution">
    <text evidence="14">The sequence shown here is derived from an EMBL/GenBank/DDBJ whole genome shotgun (WGS) entry which is preliminary data.</text>
</comment>
<sequence>MTSERAVPDVASVCLGAARAGAIETTCLSAESDDAVERAVACLRGGGLIGLPTETVYGLAGDATNGEAVARIFEAKGRPRFNPLICHVSDLDMAARLAVLDDIARALAARFWPGPLTLVLPQAEGTPVHPLTTGGLATIAMRQPKGIAGNIIARLGRPLAAPSANPSGRVSATSAGQVMRGLGGRIEMILDAGPSELGLESTIVKPERDRLVLLRAGLVGRDALHEATGLAVVAPDAGSGIEAPGQLRSHYAPHGTVRLDVNHVEAGEYLIDFGETPIAGADGAAEIVNLSPSGDLREAAANLFAALARFDRPEIARIAVAPIPQEGLGEAINDRLRRAAAPRDCRRE</sequence>
<dbReference type="GO" id="GO:0006450">
    <property type="term" value="P:regulation of translational fidelity"/>
    <property type="evidence" value="ECO:0007669"/>
    <property type="project" value="TreeGrafter"/>
</dbReference>
<keyword evidence="5" id="KW-0963">Cytoplasm</keyword>
<proteinExistence type="inferred from homology"/>
<dbReference type="PANTHER" id="PTHR17490">
    <property type="entry name" value="SUA5"/>
    <property type="match status" value="1"/>
</dbReference>
<dbReference type="EC" id="2.7.7.87" evidence="3"/>
<comment type="subcellular location">
    <subcellularLocation>
        <location evidence="1">Cytoplasm</location>
    </subcellularLocation>
</comment>
<comment type="similarity">
    <text evidence="2">Belongs to the SUA5 family.</text>
</comment>
<dbReference type="InterPro" id="IPR010923">
    <property type="entry name" value="T(6)A37_SUA5"/>
</dbReference>
<dbReference type="GO" id="GO:0061710">
    <property type="term" value="F:L-threonylcarbamoyladenylate synthase"/>
    <property type="evidence" value="ECO:0007669"/>
    <property type="project" value="UniProtKB-EC"/>
</dbReference>
<dbReference type="EMBL" id="LAZR01000147">
    <property type="protein sequence ID" value="KKN86444.1"/>
    <property type="molecule type" value="Genomic_DNA"/>
</dbReference>
<dbReference type="AlphaFoldDB" id="A0A0F9U4C5"/>
<protein>
    <recommendedName>
        <fullName evidence="4">Threonylcarbamoyl-AMP synthase</fullName>
        <ecNumber evidence="3">2.7.7.87</ecNumber>
    </recommendedName>
    <alternativeName>
        <fullName evidence="11">L-threonylcarbamoyladenylate synthase</fullName>
    </alternativeName>
</protein>
<dbReference type="GO" id="GO:0000049">
    <property type="term" value="F:tRNA binding"/>
    <property type="evidence" value="ECO:0007669"/>
    <property type="project" value="TreeGrafter"/>
</dbReference>
<dbReference type="InterPro" id="IPR038385">
    <property type="entry name" value="Sua5/YwlC_C"/>
</dbReference>
<dbReference type="NCBIfam" id="TIGR00057">
    <property type="entry name" value="L-threonylcarbamoyladenylate synthase"/>
    <property type="match status" value="1"/>
</dbReference>
<dbReference type="SUPFAM" id="SSF55821">
    <property type="entry name" value="YrdC/RibB"/>
    <property type="match status" value="1"/>
</dbReference>
<dbReference type="InterPro" id="IPR050156">
    <property type="entry name" value="TC-AMP_synthase_SUA5"/>
</dbReference>
<evidence type="ECO:0000256" key="7">
    <source>
        <dbReference type="ARBA" id="ARBA00022694"/>
    </source>
</evidence>
<evidence type="ECO:0000259" key="13">
    <source>
        <dbReference type="PROSITE" id="PS51163"/>
    </source>
</evidence>
<dbReference type="PANTHER" id="PTHR17490:SF16">
    <property type="entry name" value="THREONYLCARBAMOYL-AMP SYNTHASE"/>
    <property type="match status" value="1"/>
</dbReference>
<dbReference type="Pfam" id="PF01300">
    <property type="entry name" value="Sua5_yciO_yrdC"/>
    <property type="match status" value="1"/>
</dbReference>
<dbReference type="Gene3D" id="3.40.50.11030">
    <property type="entry name" value="Threonylcarbamoyl-AMP synthase, C-terminal domain"/>
    <property type="match status" value="1"/>
</dbReference>
<evidence type="ECO:0000256" key="8">
    <source>
        <dbReference type="ARBA" id="ARBA00022695"/>
    </source>
</evidence>
<dbReference type="InterPro" id="IPR006070">
    <property type="entry name" value="Sua5-like_dom"/>
</dbReference>
<dbReference type="GO" id="GO:0005524">
    <property type="term" value="F:ATP binding"/>
    <property type="evidence" value="ECO:0007669"/>
    <property type="project" value="UniProtKB-KW"/>
</dbReference>
<dbReference type="PIRSF" id="PIRSF004930">
    <property type="entry name" value="Tln_factor_SUA5"/>
    <property type="match status" value="1"/>
</dbReference>
<dbReference type="InterPro" id="IPR017945">
    <property type="entry name" value="DHBP_synth_RibB-like_a/b_dom"/>
</dbReference>
<evidence type="ECO:0000256" key="6">
    <source>
        <dbReference type="ARBA" id="ARBA00022679"/>
    </source>
</evidence>
<evidence type="ECO:0000256" key="10">
    <source>
        <dbReference type="ARBA" id="ARBA00022840"/>
    </source>
</evidence>
<reference evidence="14" key="1">
    <citation type="journal article" date="2015" name="Nature">
        <title>Complex archaea that bridge the gap between prokaryotes and eukaryotes.</title>
        <authorList>
            <person name="Spang A."/>
            <person name="Saw J.H."/>
            <person name="Jorgensen S.L."/>
            <person name="Zaremba-Niedzwiedzka K."/>
            <person name="Martijn J."/>
            <person name="Lind A.E."/>
            <person name="van Eijk R."/>
            <person name="Schleper C."/>
            <person name="Guy L."/>
            <person name="Ettema T.J."/>
        </authorList>
    </citation>
    <scope>NUCLEOTIDE SEQUENCE</scope>
</reference>
<evidence type="ECO:0000256" key="5">
    <source>
        <dbReference type="ARBA" id="ARBA00022490"/>
    </source>
</evidence>
<dbReference type="PROSITE" id="PS51163">
    <property type="entry name" value="YRDC"/>
    <property type="match status" value="1"/>
</dbReference>
<dbReference type="Gene3D" id="3.90.870.10">
    <property type="entry name" value="DHBP synthase"/>
    <property type="match status" value="1"/>
</dbReference>
<dbReference type="GO" id="GO:0003725">
    <property type="term" value="F:double-stranded RNA binding"/>
    <property type="evidence" value="ECO:0007669"/>
    <property type="project" value="InterPro"/>
</dbReference>
<evidence type="ECO:0000256" key="9">
    <source>
        <dbReference type="ARBA" id="ARBA00022741"/>
    </source>
</evidence>
<evidence type="ECO:0000256" key="1">
    <source>
        <dbReference type="ARBA" id="ARBA00004496"/>
    </source>
</evidence>
<accession>A0A0F9U4C5</accession>
<dbReference type="Pfam" id="PF03481">
    <property type="entry name" value="Sua5_C"/>
    <property type="match status" value="1"/>
</dbReference>
<organism evidence="14">
    <name type="scientific">marine sediment metagenome</name>
    <dbReference type="NCBI Taxonomy" id="412755"/>
    <lineage>
        <taxon>unclassified sequences</taxon>
        <taxon>metagenomes</taxon>
        <taxon>ecological metagenomes</taxon>
    </lineage>
</organism>
<name>A0A0F9U4C5_9ZZZZ</name>
<keyword evidence="10" id="KW-0067">ATP-binding</keyword>
<evidence type="ECO:0000256" key="11">
    <source>
        <dbReference type="ARBA" id="ARBA00029774"/>
    </source>
</evidence>
<evidence type="ECO:0000313" key="14">
    <source>
        <dbReference type="EMBL" id="KKN86444.1"/>
    </source>
</evidence>
<evidence type="ECO:0000256" key="12">
    <source>
        <dbReference type="ARBA" id="ARBA00048366"/>
    </source>
</evidence>
<keyword evidence="9" id="KW-0547">Nucleotide-binding</keyword>
<gene>
    <name evidence="14" type="ORF">LCGC14_0268430</name>
</gene>
<comment type="catalytic activity">
    <reaction evidence="12">
        <text>L-threonine + hydrogencarbonate + ATP = L-threonylcarbamoyladenylate + diphosphate + H2O</text>
        <dbReference type="Rhea" id="RHEA:36407"/>
        <dbReference type="ChEBI" id="CHEBI:15377"/>
        <dbReference type="ChEBI" id="CHEBI:17544"/>
        <dbReference type="ChEBI" id="CHEBI:30616"/>
        <dbReference type="ChEBI" id="CHEBI:33019"/>
        <dbReference type="ChEBI" id="CHEBI:57926"/>
        <dbReference type="ChEBI" id="CHEBI:73682"/>
        <dbReference type="EC" id="2.7.7.87"/>
    </reaction>
</comment>
<keyword evidence="8" id="KW-0548">Nucleotidyltransferase</keyword>
<dbReference type="GO" id="GO:0008033">
    <property type="term" value="P:tRNA processing"/>
    <property type="evidence" value="ECO:0007669"/>
    <property type="project" value="UniProtKB-KW"/>
</dbReference>
<evidence type="ECO:0000256" key="2">
    <source>
        <dbReference type="ARBA" id="ARBA00007663"/>
    </source>
</evidence>
<keyword evidence="7" id="KW-0819">tRNA processing</keyword>
<dbReference type="InterPro" id="IPR005145">
    <property type="entry name" value="Sua5_C"/>
</dbReference>
<dbReference type="GO" id="GO:0005737">
    <property type="term" value="C:cytoplasm"/>
    <property type="evidence" value="ECO:0007669"/>
    <property type="project" value="UniProtKB-SubCell"/>
</dbReference>